<organism evidence="11 12">
    <name type="scientific">Sorangium cellulosum</name>
    <name type="common">Polyangium cellulosum</name>
    <dbReference type="NCBI Taxonomy" id="56"/>
    <lineage>
        <taxon>Bacteria</taxon>
        <taxon>Pseudomonadati</taxon>
        <taxon>Myxococcota</taxon>
        <taxon>Polyangia</taxon>
        <taxon>Polyangiales</taxon>
        <taxon>Polyangiaceae</taxon>
        <taxon>Sorangium</taxon>
    </lineage>
</organism>
<dbReference type="Pfam" id="PF22590">
    <property type="entry name" value="Cas3-like_C_2"/>
    <property type="match status" value="1"/>
</dbReference>
<feature type="domain" description="Helicase ATP-binding" evidence="9">
    <location>
        <begin position="31"/>
        <end position="245"/>
    </location>
</feature>
<comment type="similarity">
    <text evidence="2">In the central section; belongs to the CRISPR-associated helicase Cas3 family.</text>
</comment>
<reference evidence="11 12" key="1">
    <citation type="submission" date="2014-02" db="EMBL/GenBank/DDBJ databases">
        <title>The small core and large imbalanced accessory genome model reveals a collaborative survival strategy of Sorangium cellulosum strains in nature.</title>
        <authorList>
            <person name="Han K."/>
            <person name="Peng R."/>
            <person name="Blom J."/>
            <person name="Li Y.-Z."/>
        </authorList>
    </citation>
    <scope>NUCLEOTIDE SEQUENCE [LARGE SCALE GENOMIC DNA]</scope>
    <source>
        <strain evidence="11 12">So0008-312</strain>
    </source>
</reference>
<dbReference type="Pfam" id="PF04851">
    <property type="entry name" value="ResIII"/>
    <property type="match status" value="1"/>
</dbReference>
<evidence type="ECO:0000259" key="10">
    <source>
        <dbReference type="PROSITE" id="PS51643"/>
    </source>
</evidence>
<evidence type="ECO:0000256" key="7">
    <source>
        <dbReference type="ARBA" id="ARBA00022840"/>
    </source>
</evidence>
<evidence type="ECO:0000256" key="4">
    <source>
        <dbReference type="ARBA" id="ARBA00022741"/>
    </source>
</evidence>
<dbReference type="GO" id="GO:0005524">
    <property type="term" value="F:ATP binding"/>
    <property type="evidence" value="ECO:0007669"/>
    <property type="project" value="UniProtKB-KW"/>
</dbReference>
<feature type="domain" description="HD Cas3-type" evidence="10">
    <location>
        <begin position="791"/>
        <end position="995"/>
    </location>
</feature>
<dbReference type="SUPFAM" id="SSF109604">
    <property type="entry name" value="HD-domain/PDEase-like"/>
    <property type="match status" value="1"/>
</dbReference>
<dbReference type="Pfam" id="PF18019">
    <property type="entry name" value="Cas3_HD"/>
    <property type="match status" value="1"/>
</dbReference>
<dbReference type="NCBIfam" id="TIGR02621">
    <property type="entry name" value="cas3_GSU0051"/>
    <property type="match status" value="1"/>
</dbReference>
<dbReference type="EMBL" id="JEMA01000759">
    <property type="protein sequence ID" value="KYF66264.1"/>
    <property type="molecule type" value="Genomic_DNA"/>
</dbReference>
<dbReference type="GO" id="GO:0046872">
    <property type="term" value="F:metal ion binding"/>
    <property type="evidence" value="ECO:0007669"/>
    <property type="project" value="UniProtKB-KW"/>
</dbReference>
<gene>
    <name evidence="11" type="ORF">BE15_12930</name>
</gene>
<keyword evidence="11" id="KW-0540">Nuclease</keyword>
<evidence type="ECO:0000313" key="11">
    <source>
        <dbReference type="EMBL" id="KYF66264.1"/>
    </source>
</evidence>
<dbReference type="SUPFAM" id="SSF52540">
    <property type="entry name" value="P-loop containing nucleoside triphosphate hydrolases"/>
    <property type="match status" value="1"/>
</dbReference>
<evidence type="ECO:0000256" key="2">
    <source>
        <dbReference type="ARBA" id="ARBA00009046"/>
    </source>
</evidence>
<keyword evidence="7" id="KW-0067">ATP-binding</keyword>
<proteinExistence type="inferred from homology"/>
<dbReference type="GO" id="GO:0016787">
    <property type="term" value="F:hydrolase activity"/>
    <property type="evidence" value="ECO:0007669"/>
    <property type="project" value="UniProtKB-KW"/>
</dbReference>
<keyword evidence="11" id="KW-0255">Endonuclease</keyword>
<dbReference type="NCBIfam" id="TIGR01596">
    <property type="entry name" value="cas3_HD"/>
    <property type="match status" value="1"/>
</dbReference>
<dbReference type="GO" id="GO:0004519">
    <property type="term" value="F:endonuclease activity"/>
    <property type="evidence" value="ECO:0007669"/>
    <property type="project" value="UniProtKB-KW"/>
</dbReference>
<evidence type="ECO:0000259" key="9">
    <source>
        <dbReference type="PROSITE" id="PS51192"/>
    </source>
</evidence>
<keyword evidence="3" id="KW-0479">Metal-binding</keyword>
<keyword evidence="5" id="KW-0378">Hydrolase</keyword>
<keyword evidence="6" id="KW-0347">Helicase</keyword>
<dbReference type="Proteomes" id="UP000075260">
    <property type="component" value="Unassembled WGS sequence"/>
</dbReference>
<dbReference type="InterPro" id="IPR006483">
    <property type="entry name" value="CRISPR-assoc_Cas3_HD"/>
</dbReference>
<dbReference type="GO" id="GO:0003677">
    <property type="term" value="F:DNA binding"/>
    <property type="evidence" value="ECO:0007669"/>
    <property type="project" value="InterPro"/>
</dbReference>
<evidence type="ECO:0000256" key="6">
    <source>
        <dbReference type="ARBA" id="ARBA00022806"/>
    </source>
</evidence>
<keyword evidence="8" id="KW-0051">Antiviral defense</keyword>
<dbReference type="AlphaFoldDB" id="A0A150QE39"/>
<comment type="caution">
    <text evidence="11">The sequence shown here is derived from an EMBL/GenBank/DDBJ whole genome shotgun (WGS) entry which is preliminary data.</text>
</comment>
<name>A0A150QE39_SORCE</name>
<keyword evidence="4" id="KW-0547">Nucleotide-binding</keyword>
<evidence type="ECO:0000256" key="8">
    <source>
        <dbReference type="ARBA" id="ARBA00023118"/>
    </source>
</evidence>
<dbReference type="InterPro" id="IPR038257">
    <property type="entry name" value="CRISPR-assoc_Cas3_HD_sf"/>
</dbReference>
<evidence type="ECO:0000256" key="1">
    <source>
        <dbReference type="ARBA" id="ARBA00006847"/>
    </source>
</evidence>
<evidence type="ECO:0000256" key="3">
    <source>
        <dbReference type="ARBA" id="ARBA00022723"/>
    </source>
</evidence>
<dbReference type="InterPro" id="IPR027417">
    <property type="entry name" value="P-loop_NTPase"/>
</dbReference>
<dbReference type="RefSeq" id="WP_061610604.1">
    <property type="nucleotide sequence ID" value="NZ_JEMA01000759.1"/>
</dbReference>
<accession>A0A150QE39</accession>
<dbReference type="PROSITE" id="PS51192">
    <property type="entry name" value="HELICASE_ATP_BIND_1"/>
    <property type="match status" value="1"/>
</dbReference>
<dbReference type="Gene3D" id="1.10.3210.30">
    <property type="match status" value="1"/>
</dbReference>
<sequence length="1011" mass="109318">MADLSPGDFAAYFEAIHGAAPFPWQARLLADVAREGRWPALLDLPTGTGKTAAIDVALFHLALDAASPPAQRKAPRRVMMVVDRRTVVDQAYERAKAIAESLRSARDGVLRAVADRLRALAGLRGDEPPIALAQLRGGMPRDDAWARRPDQPLVAVSTVDQVGSRLLFRGYGVSDAMRPIHAGLLGNDALLLLDEVHLSQPFRETLASLRRYRAWAGSNLPDPWKACKLPDRWQVVEMSATPGSRPAAQGDATAIPEGDRVFGLNDDDHRDERLALRLRAKKPVALGEVKVSGGEDARKATFVEAIAEHAVRFVAPGRAVGVIVNRVATARDAAAAIRKRTGASVDPILVTGRMRPLDRDDLDAKLGPLVRSGRARDAAAEPVVIVATQCIEAGADFDLDAIVTECASIDALRQRFGRLNRIGAIEDARGVVLVRSDALAKDHVDPVYGKAIAETWTWLGEAARDFGVQTMAAALPTGERLDAMRSPKARAPVMLPAHLDAWVQTRPSPVIDPDISLWLHGADQEQAPEVQVVWRADVTGALLAQAKGDEEAREALLKRVEACAPVGLEAISMPIHAVRMWLQGGAAPDLADVEGRAVGEDDVNQRGGRLALLWKGDESRVIEPGELRPGITLVVPSTYGGLAGGTWDPSSQVPVSDLGDRARWQQTGRPTLRLHPDVLRQHADVMDAALPKIPVPVVDERPDAEDRAEIDAWLSDMSAATAAASWLGRALKALAVKGRRRPALVRLDAVAMADEEGERRAEPGYFALVGRFRTRDAGAGDVTTEDDGASYTGVEVTLREHLGGVASWARRFAEQCGLPPEVARDVALAARWHDAGKVDPRFQRMLHGGSELRAAVAPEPLAKSALVAADRAARAHALERSGYPRGARHELASVALLEAEACTPLLREAVDRDLVLHLVASHHGWCRPFAPVVEDPAPVELVLDAGDTVVRGVSSDHGLARLDAGIAERFWRLVERYGWFGLAWLEAILRLADHRRSEEEQRGDLGAKEER</sequence>
<dbReference type="OrthoDB" id="9810236at2"/>
<dbReference type="SMART" id="SM00487">
    <property type="entry name" value="DEXDc"/>
    <property type="match status" value="1"/>
</dbReference>
<evidence type="ECO:0000313" key="12">
    <source>
        <dbReference type="Proteomes" id="UP000075260"/>
    </source>
</evidence>
<dbReference type="PROSITE" id="PS51643">
    <property type="entry name" value="HD_CAS3"/>
    <property type="match status" value="1"/>
</dbReference>
<comment type="similarity">
    <text evidence="1">In the N-terminal section; belongs to the CRISPR-associated nuclease Cas3-HD family.</text>
</comment>
<dbReference type="GO" id="GO:0051607">
    <property type="term" value="P:defense response to virus"/>
    <property type="evidence" value="ECO:0007669"/>
    <property type="project" value="UniProtKB-KW"/>
</dbReference>
<dbReference type="InterPro" id="IPR054712">
    <property type="entry name" value="Cas3-like_dom"/>
</dbReference>
<dbReference type="InterPro" id="IPR013444">
    <property type="entry name" value="Helicase_Cas3_CRISPR-ass_Anaes"/>
</dbReference>
<dbReference type="InterPro" id="IPR014001">
    <property type="entry name" value="Helicase_ATP-bd"/>
</dbReference>
<dbReference type="InterPro" id="IPR006935">
    <property type="entry name" value="Helicase/UvrB_N"/>
</dbReference>
<evidence type="ECO:0000256" key="5">
    <source>
        <dbReference type="ARBA" id="ARBA00022801"/>
    </source>
</evidence>
<dbReference type="GO" id="GO:0004386">
    <property type="term" value="F:helicase activity"/>
    <property type="evidence" value="ECO:0007669"/>
    <property type="project" value="UniProtKB-KW"/>
</dbReference>
<protein>
    <submittedName>
        <fullName evidence="11">Type I-U CRISPR-associated helicase/endonuclease Cas3</fullName>
    </submittedName>
</protein>
<dbReference type="Gene3D" id="3.40.50.300">
    <property type="entry name" value="P-loop containing nucleotide triphosphate hydrolases"/>
    <property type="match status" value="2"/>
</dbReference>